<dbReference type="AlphaFoldDB" id="A0A6L3W3F3"/>
<feature type="region of interest" description="Disordered" evidence="6">
    <location>
        <begin position="1"/>
        <end position="26"/>
    </location>
</feature>
<dbReference type="InterPro" id="IPR002772">
    <property type="entry name" value="Glyco_hydro_3_C"/>
</dbReference>
<dbReference type="GO" id="GO:0005975">
    <property type="term" value="P:carbohydrate metabolic process"/>
    <property type="evidence" value="ECO:0007669"/>
    <property type="project" value="InterPro"/>
</dbReference>
<dbReference type="InterPro" id="IPR036881">
    <property type="entry name" value="Glyco_hydro_3_C_sf"/>
</dbReference>
<sequence>MSADDRSRSAGTARRRPRRRRAALGRPRFGRLPLAAALALVVPLAGCGGGDGGKGPSAHHGSPGASGTSGKKAPVTKAPDAWVPGYVAKMSLREKVGQLFVPTFSSRASALAIIRKYHVGGFIYFPENFGSPATTAEQSNALQKASMVPLLLGVDEEQGIVSRTPFITRFPGNMALGATHSAADARAAAQVTGTELRAVGINLDYAPDADVNVNPRNPVIGLRSFGSDPSRVSPLLTAAIAGYQGAGVAATAKHFPGHGDTATDSHTGLPVITHSAAQWRKLDAPPFEAAIDAGVDLVMTAHIVVPGLDKSGDPSTLSKTVLTGLLRGDLGYKGVITTDSLQMAGVREKYGDAVVPVRAINAGADQLLMPPSLSKAYNAVLKAVQSGKITQQRLDESVTRILDLKQKRGLFKAPPADPAKASAQIGTPQQKATARRVAEHAVTLVRNDRGLLPLKGKKVSVTGPGSEALGAALRERGVATAAPGAADVHVLTTVNAGTATAARVRALASRPVVVAALGRPYDLDHAAGAAATLATYSSGATSIGALAGVLSGAVKPVGKLPVPAGGQPVGHGLSY</sequence>
<gene>
    <name evidence="9" type="ORF">F9B16_04840</name>
</gene>
<keyword evidence="4" id="KW-0378">Hydrolase</keyword>
<evidence type="ECO:0000259" key="7">
    <source>
        <dbReference type="Pfam" id="PF00933"/>
    </source>
</evidence>
<comment type="similarity">
    <text evidence="2">Belongs to the glycosyl hydrolase 3 family.</text>
</comment>
<dbReference type="EC" id="3.2.1.52" evidence="3"/>
<evidence type="ECO:0000256" key="4">
    <source>
        <dbReference type="ARBA" id="ARBA00022801"/>
    </source>
</evidence>
<feature type="compositionally biased region" description="Basic residues" evidence="6">
    <location>
        <begin position="13"/>
        <end position="23"/>
    </location>
</feature>
<dbReference type="Gene3D" id="3.20.20.300">
    <property type="entry name" value="Glycoside hydrolase, family 3, N-terminal domain"/>
    <property type="match status" value="1"/>
</dbReference>
<dbReference type="PANTHER" id="PTHR30480">
    <property type="entry name" value="BETA-HEXOSAMINIDASE-RELATED"/>
    <property type="match status" value="1"/>
</dbReference>
<keyword evidence="10" id="KW-1185">Reference proteome</keyword>
<dbReference type="OrthoDB" id="9805821at2"/>
<evidence type="ECO:0000313" key="10">
    <source>
        <dbReference type="Proteomes" id="UP000483004"/>
    </source>
</evidence>
<dbReference type="InterPro" id="IPR001764">
    <property type="entry name" value="Glyco_hydro_3_N"/>
</dbReference>
<evidence type="ECO:0000256" key="1">
    <source>
        <dbReference type="ARBA" id="ARBA00001231"/>
    </source>
</evidence>
<keyword evidence="5" id="KW-0326">Glycosidase</keyword>
<evidence type="ECO:0000256" key="3">
    <source>
        <dbReference type="ARBA" id="ARBA00012663"/>
    </source>
</evidence>
<feature type="region of interest" description="Disordered" evidence="6">
    <location>
        <begin position="52"/>
        <end position="75"/>
    </location>
</feature>
<proteinExistence type="inferred from homology"/>
<feature type="domain" description="Glycoside hydrolase family 3 N-terminal" evidence="7">
    <location>
        <begin position="92"/>
        <end position="403"/>
    </location>
</feature>
<dbReference type="Proteomes" id="UP000483004">
    <property type="component" value="Unassembled WGS sequence"/>
</dbReference>
<dbReference type="GO" id="GO:0009254">
    <property type="term" value="P:peptidoglycan turnover"/>
    <property type="evidence" value="ECO:0007669"/>
    <property type="project" value="TreeGrafter"/>
</dbReference>
<dbReference type="FunFam" id="3.20.20.300:FF:000014">
    <property type="entry name" value="Beta-hexosaminidase, lipoprotein"/>
    <property type="match status" value="1"/>
</dbReference>
<dbReference type="Pfam" id="PF00933">
    <property type="entry name" value="Glyco_hydro_3"/>
    <property type="match status" value="1"/>
</dbReference>
<comment type="caution">
    <text evidence="9">The sequence shown here is derived from an EMBL/GenBank/DDBJ whole genome shotgun (WGS) entry which is preliminary data.</text>
</comment>
<dbReference type="SUPFAM" id="SSF52279">
    <property type="entry name" value="Beta-D-glucan exohydrolase, C-terminal domain"/>
    <property type="match status" value="1"/>
</dbReference>
<evidence type="ECO:0000256" key="6">
    <source>
        <dbReference type="SAM" id="MobiDB-lite"/>
    </source>
</evidence>
<evidence type="ECO:0000256" key="5">
    <source>
        <dbReference type="ARBA" id="ARBA00023295"/>
    </source>
</evidence>
<evidence type="ECO:0000259" key="8">
    <source>
        <dbReference type="Pfam" id="PF01915"/>
    </source>
</evidence>
<dbReference type="InterPro" id="IPR017853">
    <property type="entry name" value="GH"/>
</dbReference>
<organism evidence="9 10">
    <name type="scientific">Actinomadura montaniterrae</name>
    <dbReference type="NCBI Taxonomy" id="1803903"/>
    <lineage>
        <taxon>Bacteria</taxon>
        <taxon>Bacillati</taxon>
        <taxon>Actinomycetota</taxon>
        <taxon>Actinomycetes</taxon>
        <taxon>Streptosporangiales</taxon>
        <taxon>Thermomonosporaceae</taxon>
        <taxon>Actinomadura</taxon>
    </lineage>
</organism>
<reference evidence="9 10" key="1">
    <citation type="submission" date="2019-09" db="EMBL/GenBank/DDBJ databases">
        <title>Actinomadura physcomitrii sp. nov., a novel actinomycete isolated from moss [Physcomitrium sphaericum (Ludw) Fuernr].</title>
        <authorList>
            <person name="Liu C."/>
            <person name="Zhuang X."/>
        </authorList>
    </citation>
    <scope>NUCLEOTIDE SEQUENCE [LARGE SCALE GENOMIC DNA]</scope>
    <source>
        <strain evidence="9 10">CYP1-1B</strain>
    </source>
</reference>
<dbReference type="GO" id="GO:0004563">
    <property type="term" value="F:beta-N-acetylhexosaminidase activity"/>
    <property type="evidence" value="ECO:0007669"/>
    <property type="project" value="UniProtKB-EC"/>
</dbReference>
<name>A0A6L3W3F3_9ACTN</name>
<dbReference type="Pfam" id="PF01915">
    <property type="entry name" value="Glyco_hydro_3_C"/>
    <property type="match status" value="1"/>
</dbReference>
<evidence type="ECO:0000313" key="9">
    <source>
        <dbReference type="EMBL" id="KAB2388076.1"/>
    </source>
</evidence>
<dbReference type="PANTHER" id="PTHR30480:SF13">
    <property type="entry name" value="BETA-HEXOSAMINIDASE"/>
    <property type="match status" value="1"/>
</dbReference>
<feature type="domain" description="Glycoside hydrolase family 3 C-terminal" evidence="8">
    <location>
        <begin position="487"/>
        <end position="562"/>
    </location>
</feature>
<dbReference type="SUPFAM" id="SSF51445">
    <property type="entry name" value="(Trans)glycosidases"/>
    <property type="match status" value="1"/>
</dbReference>
<evidence type="ECO:0000256" key="2">
    <source>
        <dbReference type="ARBA" id="ARBA00005336"/>
    </source>
</evidence>
<dbReference type="Gene3D" id="3.40.50.1700">
    <property type="entry name" value="Glycoside hydrolase family 3 C-terminal domain"/>
    <property type="match status" value="1"/>
</dbReference>
<protein>
    <recommendedName>
        <fullName evidence="3">beta-N-acetylhexosaminidase</fullName>
        <ecNumber evidence="3">3.2.1.52</ecNumber>
    </recommendedName>
</protein>
<accession>A0A6L3W3F3</accession>
<comment type="catalytic activity">
    <reaction evidence="1">
        <text>Hydrolysis of terminal non-reducing N-acetyl-D-hexosamine residues in N-acetyl-beta-D-hexosaminides.</text>
        <dbReference type="EC" id="3.2.1.52"/>
    </reaction>
</comment>
<dbReference type="InterPro" id="IPR050226">
    <property type="entry name" value="NagZ_Beta-hexosaminidase"/>
</dbReference>
<dbReference type="EMBL" id="WBMR01000008">
    <property type="protein sequence ID" value="KAB2388076.1"/>
    <property type="molecule type" value="Genomic_DNA"/>
</dbReference>
<dbReference type="InterPro" id="IPR036962">
    <property type="entry name" value="Glyco_hydro_3_N_sf"/>
</dbReference>